<dbReference type="GO" id="GO:0004719">
    <property type="term" value="F:protein-L-isoaspartate (D-aspartate) O-methyltransferase activity"/>
    <property type="evidence" value="ECO:0007669"/>
    <property type="project" value="UniProtKB-EC"/>
</dbReference>
<feature type="region of interest" description="Disordered" evidence="12">
    <location>
        <begin position="32"/>
        <end position="59"/>
    </location>
</feature>
<dbReference type="InterPro" id="IPR029063">
    <property type="entry name" value="SAM-dependent_MTases_sf"/>
</dbReference>
<dbReference type="SUPFAM" id="SSF53335">
    <property type="entry name" value="S-adenosyl-L-methionine-dependent methyltransferases"/>
    <property type="match status" value="1"/>
</dbReference>
<evidence type="ECO:0000256" key="6">
    <source>
        <dbReference type="ARBA" id="ARBA00022603"/>
    </source>
</evidence>
<evidence type="ECO:0000256" key="12">
    <source>
        <dbReference type="SAM" id="MobiDB-lite"/>
    </source>
</evidence>
<keyword evidence="6 14" id="KW-0489">Methyltransferase</keyword>
<evidence type="ECO:0000256" key="8">
    <source>
        <dbReference type="ARBA" id="ARBA00022691"/>
    </source>
</evidence>
<gene>
    <name evidence="14" type="ORF">OZSIB_0460</name>
</gene>
<keyword evidence="13" id="KW-0732">Signal</keyword>
<dbReference type="EMBL" id="QOQW01000017">
    <property type="protein sequence ID" value="RCK78909.1"/>
    <property type="molecule type" value="Genomic_DNA"/>
</dbReference>
<evidence type="ECO:0000256" key="7">
    <source>
        <dbReference type="ARBA" id="ARBA00022679"/>
    </source>
</evidence>
<dbReference type="GO" id="GO:0005737">
    <property type="term" value="C:cytoplasm"/>
    <property type="evidence" value="ECO:0007669"/>
    <property type="project" value="UniProtKB-SubCell"/>
</dbReference>
<dbReference type="AlphaFoldDB" id="A0A367ZMC4"/>
<evidence type="ECO:0000313" key="14">
    <source>
        <dbReference type="EMBL" id="RCK78909.1"/>
    </source>
</evidence>
<comment type="caution">
    <text evidence="14">The sequence shown here is derived from an EMBL/GenBank/DDBJ whole genome shotgun (WGS) entry which is preliminary data.</text>
</comment>
<evidence type="ECO:0000256" key="11">
    <source>
        <dbReference type="ARBA" id="ARBA00031350"/>
    </source>
</evidence>
<evidence type="ECO:0000256" key="2">
    <source>
        <dbReference type="ARBA" id="ARBA00005369"/>
    </source>
</evidence>
<keyword evidence="5" id="KW-0963">Cytoplasm</keyword>
<dbReference type="PANTHER" id="PTHR11579:SF0">
    <property type="entry name" value="PROTEIN-L-ISOASPARTATE(D-ASPARTATE) O-METHYLTRANSFERASE"/>
    <property type="match status" value="1"/>
</dbReference>
<dbReference type="InterPro" id="IPR000682">
    <property type="entry name" value="PCMT"/>
</dbReference>
<sequence length="331" mass="36514">MKLLRTLCPPLFLSLVAWLSVLGAPAPVFGQEPGLPSPTPVVDEPGEIDSGNASEADLPIPQAAPSSGPLYLQQAKLPIPPTTSLASFTAFMVAARQEDPTFLAQRWERWRGLWRNRDLVREKESLAFLLTPREKFCRPWNLKRAYDHAFLDIKYGVTISGPYIVGRMTTAIDVQPGEKVLEIGTGSGYQAAMLAYLTDKVYTIEIIEPLASETDQLFTQLAANGYPEYANIRRKADDGYYGWEEHAPFDKIIVTCGIDHIPPPLLQQLKVGGIMCIPVGAPGAQVVLKVTKTLDEDGEVTVTREDIYKGRKKAAFVPFTKKGGGTHYQKK</sequence>
<dbReference type="EC" id="2.1.1.77" evidence="3"/>
<evidence type="ECO:0000256" key="1">
    <source>
        <dbReference type="ARBA" id="ARBA00004496"/>
    </source>
</evidence>
<evidence type="ECO:0000256" key="5">
    <source>
        <dbReference type="ARBA" id="ARBA00022490"/>
    </source>
</evidence>
<organism evidence="14 15">
    <name type="scientific">Candidatus Ozemobacter sibiricus</name>
    <dbReference type="NCBI Taxonomy" id="2268124"/>
    <lineage>
        <taxon>Bacteria</taxon>
        <taxon>Candidatus Ozemobacteria</taxon>
        <taxon>Candidatus Ozemobacterales</taxon>
        <taxon>Candidatus Ozemobacteraceae</taxon>
        <taxon>Candidatus Ozemobacter</taxon>
    </lineage>
</organism>
<evidence type="ECO:0000256" key="9">
    <source>
        <dbReference type="ARBA" id="ARBA00030757"/>
    </source>
</evidence>
<dbReference type="Pfam" id="PF01135">
    <property type="entry name" value="PCMT"/>
    <property type="match status" value="1"/>
</dbReference>
<feature type="signal peptide" evidence="13">
    <location>
        <begin position="1"/>
        <end position="30"/>
    </location>
</feature>
<reference evidence="14 15" key="1">
    <citation type="submission" date="2018-05" db="EMBL/GenBank/DDBJ databases">
        <title>A metagenomic window into the 2 km-deep terrestrial subsurface aquifer revealed taxonomically and functionally diverse microbial community comprising novel uncultured bacterial lineages.</title>
        <authorList>
            <person name="Kadnikov V.V."/>
            <person name="Mardanov A.V."/>
            <person name="Beletsky A.V."/>
            <person name="Banks D."/>
            <person name="Pimenov N.V."/>
            <person name="Frank Y.A."/>
            <person name="Karnachuk O.V."/>
            <person name="Ravin N.V."/>
        </authorList>
    </citation>
    <scope>NUCLEOTIDE SEQUENCE [LARGE SCALE GENOMIC DNA]</scope>
    <source>
        <strain evidence="14">BY5</strain>
    </source>
</reference>
<dbReference type="Gene3D" id="3.40.50.150">
    <property type="entry name" value="Vaccinia Virus protein VP39"/>
    <property type="match status" value="1"/>
</dbReference>
<evidence type="ECO:0000256" key="13">
    <source>
        <dbReference type="SAM" id="SignalP"/>
    </source>
</evidence>
<evidence type="ECO:0000256" key="10">
    <source>
        <dbReference type="ARBA" id="ARBA00031323"/>
    </source>
</evidence>
<dbReference type="PROSITE" id="PS01279">
    <property type="entry name" value="PCMT"/>
    <property type="match status" value="1"/>
</dbReference>
<evidence type="ECO:0000256" key="3">
    <source>
        <dbReference type="ARBA" id="ARBA00011890"/>
    </source>
</evidence>
<comment type="subcellular location">
    <subcellularLocation>
        <location evidence="1">Cytoplasm</location>
    </subcellularLocation>
</comment>
<dbReference type="Proteomes" id="UP000252355">
    <property type="component" value="Unassembled WGS sequence"/>
</dbReference>
<accession>A0A367ZMC4</accession>
<name>A0A367ZMC4_9BACT</name>
<protein>
    <recommendedName>
        <fullName evidence="4">Protein-L-isoaspartate O-methyltransferase</fullName>
        <ecNumber evidence="3">2.1.1.77</ecNumber>
    </recommendedName>
    <alternativeName>
        <fullName evidence="11">L-isoaspartyl protein carboxyl methyltransferase</fullName>
    </alternativeName>
    <alternativeName>
        <fullName evidence="9">Protein L-isoaspartyl methyltransferase</fullName>
    </alternativeName>
    <alternativeName>
        <fullName evidence="10">Protein-beta-aspartate methyltransferase</fullName>
    </alternativeName>
</protein>
<keyword evidence="7 14" id="KW-0808">Transferase</keyword>
<dbReference type="GO" id="GO:0032259">
    <property type="term" value="P:methylation"/>
    <property type="evidence" value="ECO:0007669"/>
    <property type="project" value="UniProtKB-KW"/>
</dbReference>
<comment type="similarity">
    <text evidence="2">Belongs to the methyltransferase superfamily. L-isoaspartyl/D-aspartyl protein methyltransferase family.</text>
</comment>
<feature type="chain" id="PRO_5016678028" description="Protein-L-isoaspartate O-methyltransferase" evidence="13">
    <location>
        <begin position="31"/>
        <end position="331"/>
    </location>
</feature>
<evidence type="ECO:0000313" key="15">
    <source>
        <dbReference type="Proteomes" id="UP000252355"/>
    </source>
</evidence>
<keyword evidence="8" id="KW-0949">S-adenosyl-L-methionine</keyword>
<proteinExistence type="inferred from homology"/>
<evidence type="ECO:0000256" key="4">
    <source>
        <dbReference type="ARBA" id="ARBA00013346"/>
    </source>
</evidence>
<dbReference type="CDD" id="cd02440">
    <property type="entry name" value="AdoMet_MTases"/>
    <property type="match status" value="1"/>
</dbReference>
<dbReference type="PANTHER" id="PTHR11579">
    <property type="entry name" value="PROTEIN-L-ISOASPARTATE O-METHYLTRANSFERASE"/>
    <property type="match status" value="1"/>
</dbReference>